<evidence type="ECO:0000259" key="4">
    <source>
        <dbReference type="Pfam" id="PF00892"/>
    </source>
</evidence>
<protein>
    <submittedName>
        <fullName evidence="5">Membrane protein</fullName>
    </submittedName>
</protein>
<proteinExistence type="inferred from homology"/>
<dbReference type="GO" id="GO:0016020">
    <property type="term" value="C:membrane"/>
    <property type="evidence" value="ECO:0007669"/>
    <property type="project" value="InterPro"/>
</dbReference>
<feature type="compositionally biased region" description="Low complexity" evidence="2">
    <location>
        <begin position="140"/>
        <end position="149"/>
    </location>
</feature>
<dbReference type="SUPFAM" id="SSF103481">
    <property type="entry name" value="Multidrug resistance efflux transporter EmrE"/>
    <property type="match status" value="2"/>
</dbReference>
<evidence type="ECO:0000256" key="1">
    <source>
        <dbReference type="ARBA" id="ARBA00007362"/>
    </source>
</evidence>
<keyword evidence="3" id="KW-1133">Transmembrane helix</keyword>
<keyword evidence="6" id="KW-1185">Reference proteome</keyword>
<evidence type="ECO:0000256" key="3">
    <source>
        <dbReference type="SAM" id="Phobius"/>
    </source>
</evidence>
<feature type="transmembrane region" description="Helical" evidence="3">
    <location>
        <begin position="89"/>
        <end position="108"/>
    </location>
</feature>
<dbReference type="PANTHER" id="PTHR22911">
    <property type="entry name" value="ACYL-MALONYL CONDENSING ENZYME-RELATED"/>
    <property type="match status" value="1"/>
</dbReference>
<accession>A0A931GMV0</accession>
<keyword evidence="3" id="KW-0472">Membrane</keyword>
<organism evidence="5 6">
    <name type="scientific">Actinomadura viridis</name>
    <dbReference type="NCBI Taxonomy" id="58110"/>
    <lineage>
        <taxon>Bacteria</taxon>
        <taxon>Bacillati</taxon>
        <taxon>Actinomycetota</taxon>
        <taxon>Actinomycetes</taxon>
        <taxon>Streptosporangiales</taxon>
        <taxon>Thermomonosporaceae</taxon>
        <taxon>Actinomadura</taxon>
    </lineage>
</organism>
<feature type="transmembrane region" description="Helical" evidence="3">
    <location>
        <begin position="259"/>
        <end position="281"/>
    </location>
</feature>
<comment type="similarity">
    <text evidence="1">Belongs to the EamA transporter family.</text>
</comment>
<dbReference type="Proteomes" id="UP000614047">
    <property type="component" value="Unassembled WGS sequence"/>
</dbReference>
<comment type="caution">
    <text evidence="5">The sequence shown here is derived from an EMBL/GenBank/DDBJ whole genome shotgun (WGS) entry which is preliminary data.</text>
</comment>
<feature type="region of interest" description="Disordered" evidence="2">
    <location>
        <begin position="137"/>
        <end position="161"/>
    </location>
</feature>
<evidence type="ECO:0000313" key="5">
    <source>
        <dbReference type="EMBL" id="MBG6092345.1"/>
    </source>
</evidence>
<feature type="transmembrane region" description="Helical" evidence="3">
    <location>
        <begin position="288"/>
        <end position="306"/>
    </location>
</feature>
<feature type="transmembrane region" description="Helical" evidence="3">
    <location>
        <begin position="33"/>
        <end position="51"/>
    </location>
</feature>
<feature type="transmembrane region" description="Helical" evidence="3">
    <location>
        <begin position="115"/>
        <end position="133"/>
    </location>
</feature>
<feature type="transmembrane region" description="Helical" evidence="3">
    <location>
        <begin position="231"/>
        <end position="253"/>
    </location>
</feature>
<dbReference type="Pfam" id="PF00892">
    <property type="entry name" value="EamA"/>
    <property type="match status" value="1"/>
</dbReference>
<keyword evidence="3" id="KW-0812">Transmembrane</keyword>
<name>A0A931GMV0_9ACTN</name>
<dbReference type="EMBL" id="JADOUA010000001">
    <property type="protein sequence ID" value="MBG6092345.1"/>
    <property type="molecule type" value="Genomic_DNA"/>
</dbReference>
<feature type="transmembrane region" description="Helical" evidence="3">
    <location>
        <begin position="195"/>
        <end position="219"/>
    </location>
</feature>
<gene>
    <name evidence="5" type="ORF">IW256_006458</name>
</gene>
<dbReference type="InterPro" id="IPR037185">
    <property type="entry name" value="EmrE-like"/>
</dbReference>
<dbReference type="AlphaFoldDB" id="A0A931GMV0"/>
<feature type="transmembrane region" description="Helical" evidence="3">
    <location>
        <begin position="63"/>
        <end position="83"/>
    </location>
</feature>
<dbReference type="PANTHER" id="PTHR22911:SF137">
    <property type="entry name" value="SOLUTE CARRIER FAMILY 35 MEMBER G2-RELATED"/>
    <property type="match status" value="1"/>
</dbReference>
<feature type="domain" description="EamA" evidence="4">
    <location>
        <begin position="169"/>
        <end position="305"/>
    </location>
</feature>
<reference evidence="5" key="1">
    <citation type="submission" date="2020-11" db="EMBL/GenBank/DDBJ databases">
        <title>Sequencing the genomes of 1000 actinobacteria strains.</title>
        <authorList>
            <person name="Klenk H.-P."/>
        </authorList>
    </citation>
    <scope>NUCLEOTIDE SEQUENCE</scope>
    <source>
        <strain evidence="5">DSM 43175</strain>
    </source>
</reference>
<evidence type="ECO:0000313" key="6">
    <source>
        <dbReference type="Proteomes" id="UP000614047"/>
    </source>
</evidence>
<sequence length="307" mass="30554">MMVTLLALGAALAYGVADFLGGAVARRTSALQALAWCVPVGLAVVLVVALVDGGGFTWTSLAWGFTAGLAGGVGLITFYRALARGPMSVVAPVSALAAAVLPVAVGTLRGERLDATVLAGVLLCLVAIGLVSMENGPGGTDPTSGTDTPRATGDGTGTTSGRARLLDNGPLMAGISGACFGAFFVLLKAAGGGGLWPLVAARAGNLVVIAAALIILLRLRGRRTGPRVSGRTLVGLAFLSGTLDAAANALYFVAAHEGLLSLAAVLTSLYPAITVLLARIAYSERLRAVQRLGLAVAAAGVALVTIG</sequence>
<dbReference type="InterPro" id="IPR000620">
    <property type="entry name" value="EamA_dom"/>
</dbReference>
<evidence type="ECO:0000256" key="2">
    <source>
        <dbReference type="SAM" id="MobiDB-lite"/>
    </source>
</evidence>